<gene>
    <name evidence="2" type="ORF">CLV89_1474</name>
</gene>
<reference evidence="2 3" key="1">
    <citation type="submission" date="2018-03" db="EMBL/GenBank/DDBJ databases">
        <title>Genomic Encyclopedia of Archaeal and Bacterial Type Strains, Phase II (KMG-II): from individual species to whole genera.</title>
        <authorList>
            <person name="Goeker M."/>
        </authorList>
    </citation>
    <scope>NUCLEOTIDE SEQUENCE [LARGE SCALE GENOMIC DNA]</scope>
    <source>
        <strain evidence="2 3">DSM 25328</strain>
    </source>
</reference>
<comment type="caution">
    <text evidence="2">The sequence shown here is derived from an EMBL/GenBank/DDBJ whole genome shotgun (WGS) entry which is preliminary data.</text>
</comment>
<feature type="compositionally biased region" description="Basic and acidic residues" evidence="1">
    <location>
        <begin position="49"/>
        <end position="59"/>
    </location>
</feature>
<dbReference type="RefSeq" id="WP_106165717.1">
    <property type="nucleotide sequence ID" value="NZ_PVUF01000047.1"/>
</dbReference>
<dbReference type="EMBL" id="PVUF01000047">
    <property type="protein sequence ID" value="PRZ41440.1"/>
    <property type="molecule type" value="Genomic_DNA"/>
</dbReference>
<accession>A0A2T0ZYL9</accession>
<proteinExistence type="predicted"/>
<evidence type="ECO:0000313" key="3">
    <source>
        <dbReference type="Proteomes" id="UP000237718"/>
    </source>
</evidence>
<evidence type="ECO:0000256" key="1">
    <source>
        <dbReference type="SAM" id="MobiDB-lite"/>
    </source>
</evidence>
<protein>
    <submittedName>
        <fullName evidence="2">Uncharacterized protein</fullName>
    </submittedName>
</protein>
<feature type="compositionally biased region" description="Polar residues" evidence="1">
    <location>
        <begin position="60"/>
        <end position="69"/>
    </location>
</feature>
<evidence type="ECO:0000313" key="2">
    <source>
        <dbReference type="EMBL" id="PRZ41440.1"/>
    </source>
</evidence>
<sequence length="69" mass="7928">MLKIKYKGRTFTNGRSLANAMTRDLNSEFERKVRQAAASSGVRVRKTHKGLELEGDTRSMNRFNNRIGR</sequence>
<dbReference type="Proteomes" id="UP000237718">
    <property type="component" value="Unassembled WGS sequence"/>
</dbReference>
<feature type="region of interest" description="Disordered" evidence="1">
    <location>
        <begin position="40"/>
        <end position="69"/>
    </location>
</feature>
<name>A0A2T0ZYL9_TRISK</name>
<organism evidence="2 3">
    <name type="scientific">Tritonibacter scottomollicae</name>
    <name type="common">Epibacterium scottomollicae</name>
    <dbReference type="NCBI Taxonomy" id="483013"/>
    <lineage>
        <taxon>Bacteria</taxon>
        <taxon>Pseudomonadati</taxon>
        <taxon>Pseudomonadota</taxon>
        <taxon>Alphaproteobacteria</taxon>
        <taxon>Rhodobacterales</taxon>
        <taxon>Paracoccaceae</taxon>
        <taxon>Tritonibacter</taxon>
    </lineage>
</organism>
<dbReference type="AlphaFoldDB" id="A0A2T0ZYL9"/>